<evidence type="ECO:0000313" key="2">
    <source>
        <dbReference type="EMBL" id="KWA84074.1"/>
    </source>
</evidence>
<feature type="compositionally biased region" description="Low complexity" evidence="1">
    <location>
        <begin position="233"/>
        <end position="242"/>
    </location>
</feature>
<feature type="compositionally biased region" description="Pro residues" evidence="1">
    <location>
        <begin position="220"/>
        <end position="232"/>
    </location>
</feature>
<name>A0A119HFK6_9BURK</name>
<dbReference type="AlphaFoldDB" id="A0A119HFK6"/>
<organism evidence="2 3">
    <name type="scientific">Burkholderia ubonensis</name>
    <dbReference type="NCBI Taxonomy" id="101571"/>
    <lineage>
        <taxon>Bacteria</taxon>
        <taxon>Pseudomonadati</taxon>
        <taxon>Pseudomonadota</taxon>
        <taxon>Betaproteobacteria</taxon>
        <taxon>Burkholderiales</taxon>
        <taxon>Burkholderiaceae</taxon>
        <taxon>Burkholderia</taxon>
        <taxon>Burkholderia cepacia complex</taxon>
    </lineage>
</organism>
<dbReference type="EMBL" id="LPHD01000049">
    <property type="protein sequence ID" value="KWA84074.1"/>
    <property type="molecule type" value="Genomic_DNA"/>
</dbReference>
<gene>
    <name evidence="2" type="ORF">WL29_22165</name>
</gene>
<evidence type="ECO:0000313" key="3">
    <source>
        <dbReference type="Proteomes" id="UP000060630"/>
    </source>
</evidence>
<protein>
    <submittedName>
        <fullName evidence="2">Uncharacterized protein</fullName>
    </submittedName>
</protein>
<comment type="caution">
    <text evidence="2">The sequence shown here is derived from an EMBL/GenBank/DDBJ whole genome shotgun (WGS) entry which is preliminary data.</text>
</comment>
<feature type="region of interest" description="Disordered" evidence="1">
    <location>
        <begin position="210"/>
        <end position="254"/>
    </location>
</feature>
<reference evidence="2 3" key="1">
    <citation type="submission" date="2015-11" db="EMBL/GenBank/DDBJ databases">
        <title>Expanding the genomic diversity of Burkholderia species for the development of highly accurate diagnostics.</title>
        <authorList>
            <person name="Sahl J."/>
            <person name="Keim P."/>
            <person name="Wagner D."/>
        </authorList>
    </citation>
    <scope>NUCLEOTIDE SEQUENCE [LARGE SCALE GENOMIC DNA]</scope>
    <source>
        <strain evidence="2 3">MSMB2087WGS</strain>
    </source>
</reference>
<evidence type="ECO:0000256" key="1">
    <source>
        <dbReference type="SAM" id="MobiDB-lite"/>
    </source>
</evidence>
<accession>A0A119HFK6</accession>
<dbReference type="Proteomes" id="UP000060630">
    <property type="component" value="Unassembled WGS sequence"/>
</dbReference>
<proteinExistence type="predicted"/>
<sequence>MYQVTKTFTLNPGALRQAGMRKGMAGLLIASLFMAVSAGARADAFGSGGGVQLSLVERLAALEKELKELKEKGGPVSLAATVASPSKATAAAKPNLTLPPPMPGLEGLPGGGADERERLLVEKELTYEVVGTVNDMLLVREGDRRFLLTAKEFKAFEKEKRQKAVRKLKVQAVSDGDAAKLSFPQLQPPAPEPASTNTLTQAGQALDQARAIEANGGQPPAAPAKPANPTPAKPAAAPATVPGQARPASPVVKN</sequence>